<evidence type="ECO:0000256" key="7">
    <source>
        <dbReference type="ARBA" id="ARBA00022694"/>
    </source>
</evidence>
<organism evidence="15 16">
    <name type="scientific">Lasiosphaeria hispida</name>
    <dbReference type="NCBI Taxonomy" id="260671"/>
    <lineage>
        <taxon>Eukaryota</taxon>
        <taxon>Fungi</taxon>
        <taxon>Dikarya</taxon>
        <taxon>Ascomycota</taxon>
        <taxon>Pezizomycotina</taxon>
        <taxon>Sordariomycetes</taxon>
        <taxon>Sordariomycetidae</taxon>
        <taxon>Sordariales</taxon>
        <taxon>Lasiosphaeriaceae</taxon>
        <taxon>Lasiosphaeria</taxon>
    </lineage>
</organism>
<evidence type="ECO:0000256" key="2">
    <source>
        <dbReference type="ARBA" id="ARBA00004574"/>
    </source>
</evidence>
<evidence type="ECO:0000256" key="5">
    <source>
        <dbReference type="ARBA" id="ARBA00019746"/>
    </source>
</evidence>
<evidence type="ECO:0000256" key="6">
    <source>
        <dbReference type="ARBA" id="ARBA00022454"/>
    </source>
</evidence>
<evidence type="ECO:0000256" key="4">
    <source>
        <dbReference type="ARBA" id="ARBA00011534"/>
    </source>
</evidence>
<dbReference type="GO" id="GO:0008033">
    <property type="term" value="P:tRNA processing"/>
    <property type="evidence" value="ECO:0007669"/>
    <property type="project" value="UniProtKB-KW"/>
</dbReference>
<keyword evidence="8" id="KW-0779">Telomere</keyword>
<evidence type="ECO:0000256" key="10">
    <source>
        <dbReference type="ARBA" id="ARBA00023159"/>
    </source>
</evidence>
<reference evidence="15" key="1">
    <citation type="journal article" date="2023" name="Mol. Phylogenet. Evol.">
        <title>Genome-scale phylogeny and comparative genomics of the fungal order Sordariales.</title>
        <authorList>
            <person name="Hensen N."/>
            <person name="Bonometti L."/>
            <person name="Westerberg I."/>
            <person name="Brannstrom I.O."/>
            <person name="Guillou S."/>
            <person name="Cros-Aarteil S."/>
            <person name="Calhoun S."/>
            <person name="Haridas S."/>
            <person name="Kuo A."/>
            <person name="Mondo S."/>
            <person name="Pangilinan J."/>
            <person name="Riley R."/>
            <person name="LaButti K."/>
            <person name="Andreopoulos B."/>
            <person name="Lipzen A."/>
            <person name="Chen C."/>
            <person name="Yan M."/>
            <person name="Daum C."/>
            <person name="Ng V."/>
            <person name="Clum A."/>
            <person name="Steindorff A."/>
            <person name="Ohm R.A."/>
            <person name="Martin F."/>
            <person name="Silar P."/>
            <person name="Natvig D.O."/>
            <person name="Lalanne C."/>
            <person name="Gautier V."/>
            <person name="Ament-Velasquez S.L."/>
            <person name="Kruys A."/>
            <person name="Hutchinson M.I."/>
            <person name="Powell A.J."/>
            <person name="Barry K."/>
            <person name="Miller A.N."/>
            <person name="Grigoriev I.V."/>
            <person name="Debuchy R."/>
            <person name="Gladieux P."/>
            <person name="Hiltunen Thoren M."/>
            <person name="Johannesson H."/>
        </authorList>
    </citation>
    <scope>NUCLEOTIDE SEQUENCE</scope>
    <source>
        <strain evidence="15">CBS 955.72</strain>
    </source>
</reference>
<evidence type="ECO:0000256" key="13">
    <source>
        <dbReference type="ARBA" id="ARBA00025393"/>
    </source>
</evidence>
<comment type="subunit">
    <text evidence="4">Component of the EKC/KEOPS complex composed of at least BUD32, CGI121, GON7, KAE1 and PCC1; the whole complex dimerizes.</text>
</comment>
<comment type="subcellular location">
    <subcellularLocation>
        <location evidence="2">Chromosome</location>
        <location evidence="2">Telomere</location>
    </subcellularLocation>
    <subcellularLocation>
        <location evidence="1">Nucleus</location>
    </subcellularLocation>
</comment>
<dbReference type="InterPro" id="IPR014849">
    <property type="entry name" value="EKC/KEOPS_Gon7"/>
</dbReference>
<keyword evidence="16" id="KW-1185">Reference proteome</keyword>
<dbReference type="GO" id="GO:0000781">
    <property type="term" value="C:chromosome, telomeric region"/>
    <property type="evidence" value="ECO:0007669"/>
    <property type="project" value="UniProtKB-SubCell"/>
</dbReference>
<protein>
    <recommendedName>
        <fullName evidence="5">EKC/KEOPS complex subunit GON7</fullName>
    </recommendedName>
</protein>
<keyword evidence="11" id="KW-0804">Transcription</keyword>
<keyword evidence="6" id="KW-0158">Chromosome</keyword>
<sequence length="161" mass="17354">MGNFLSAVKGIFFTSPPPSTPEEQPSHQPKLTPPSPPEPSLTPAKMPDQPNGSQAEQQQPLTLSAVYTSGAGNEPFTLLNPVNPPPRSTEATAAEIKSAYLGSLRSAVLTTQGQINKELTARMGEDNLRVQELSANAKKNRKVIDDAKEEENYGEEVVEED</sequence>
<proteinExistence type="inferred from homology"/>
<evidence type="ECO:0000256" key="14">
    <source>
        <dbReference type="SAM" id="MobiDB-lite"/>
    </source>
</evidence>
<gene>
    <name evidence="15" type="ORF">B0T25DRAFT_309328</name>
</gene>
<dbReference type="GO" id="GO:0005634">
    <property type="term" value="C:nucleus"/>
    <property type="evidence" value="ECO:0007669"/>
    <property type="project" value="UniProtKB-SubCell"/>
</dbReference>
<evidence type="ECO:0000313" key="16">
    <source>
        <dbReference type="Proteomes" id="UP001275084"/>
    </source>
</evidence>
<keyword evidence="9" id="KW-0805">Transcription regulation</keyword>
<feature type="compositionally biased region" description="Polar residues" evidence="14">
    <location>
        <begin position="50"/>
        <end position="71"/>
    </location>
</feature>
<dbReference type="EMBL" id="JAUIQD010000007">
    <property type="protein sequence ID" value="KAK3343847.1"/>
    <property type="molecule type" value="Genomic_DNA"/>
</dbReference>
<feature type="compositionally biased region" description="Pro residues" evidence="14">
    <location>
        <begin position="31"/>
        <end position="40"/>
    </location>
</feature>
<comment type="function">
    <text evidence="13">Component of the EKC/KEOPS complex that is required for the formation of a threonylcarbamoyl group on adenosine at position 37 (t(6)A37) in tRNAs that read codons beginning with adenine. The complex is probably involved in the transfer of the threonylcarbamoyl moiety of threonylcarbamoyl-AMP (TC-AMP) to the N6 group of A37. GON7 likely plays a supporting role to the catalytic subunit KAE1 in the complex. The EKC/KEOPS complex also promotes both telomere uncapping and telomere elongation. The complex is required for efficient recruitment of transcriptional coactivators.</text>
</comment>
<dbReference type="AlphaFoldDB" id="A0AAJ0M9R3"/>
<feature type="region of interest" description="Disordered" evidence="14">
    <location>
        <begin position="1"/>
        <end position="89"/>
    </location>
</feature>
<evidence type="ECO:0000256" key="11">
    <source>
        <dbReference type="ARBA" id="ARBA00023163"/>
    </source>
</evidence>
<comment type="caution">
    <text evidence="15">The sequence shown here is derived from an EMBL/GenBank/DDBJ whole genome shotgun (WGS) entry which is preliminary data.</text>
</comment>
<reference evidence="15" key="2">
    <citation type="submission" date="2023-06" db="EMBL/GenBank/DDBJ databases">
        <authorList>
            <consortium name="Lawrence Berkeley National Laboratory"/>
            <person name="Haridas S."/>
            <person name="Hensen N."/>
            <person name="Bonometti L."/>
            <person name="Westerberg I."/>
            <person name="Brannstrom I.O."/>
            <person name="Guillou S."/>
            <person name="Cros-Aarteil S."/>
            <person name="Calhoun S."/>
            <person name="Kuo A."/>
            <person name="Mondo S."/>
            <person name="Pangilinan J."/>
            <person name="Riley R."/>
            <person name="Labutti K."/>
            <person name="Andreopoulos B."/>
            <person name="Lipzen A."/>
            <person name="Chen C."/>
            <person name="Yanf M."/>
            <person name="Daum C."/>
            <person name="Ng V."/>
            <person name="Clum A."/>
            <person name="Steindorff A."/>
            <person name="Ohm R."/>
            <person name="Martin F."/>
            <person name="Silar P."/>
            <person name="Natvig D."/>
            <person name="Lalanne C."/>
            <person name="Gautier V."/>
            <person name="Ament-Velasquez S.L."/>
            <person name="Kruys A."/>
            <person name="Hutchinson M.I."/>
            <person name="Powell A.J."/>
            <person name="Barry K."/>
            <person name="Miller A.N."/>
            <person name="Grigoriev I.V."/>
            <person name="Debuchy R."/>
            <person name="Gladieux P."/>
            <person name="Thoren M.H."/>
            <person name="Johannesson H."/>
        </authorList>
    </citation>
    <scope>NUCLEOTIDE SEQUENCE</scope>
    <source>
        <strain evidence="15">CBS 955.72</strain>
    </source>
</reference>
<keyword evidence="12" id="KW-0539">Nucleus</keyword>
<evidence type="ECO:0000313" key="15">
    <source>
        <dbReference type="EMBL" id="KAK3343847.1"/>
    </source>
</evidence>
<dbReference type="Proteomes" id="UP001275084">
    <property type="component" value="Unassembled WGS sequence"/>
</dbReference>
<dbReference type="Pfam" id="PF08738">
    <property type="entry name" value="Gon7"/>
    <property type="match status" value="1"/>
</dbReference>
<keyword evidence="10" id="KW-0010">Activator</keyword>
<evidence type="ECO:0000256" key="1">
    <source>
        <dbReference type="ARBA" id="ARBA00004123"/>
    </source>
</evidence>
<evidence type="ECO:0000256" key="8">
    <source>
        <dbReference type="ARBA" id="ARBA00022895"/>
    </source>
</evidence>
<name>A0AAJ0M9R3_9PEZI</name>
<evidence type="ECO:0000256" key="9">
    <source>
        <dbReference type="ARBA" id="ARBA00023015"/>
    </source>
</evidence>
<comment type="similarity">
    <text evidence="3">Belongs to the GON7 family.</text>
</comment>
<evidence type="ECO:0000256" key="12">
    <source>
        <dbReference type="ARBA" id="ARBA00023242"/>
    </source>
</evidence>
<feature type="compositionally biased region" description="Low complexity" evidence="14">
    <location>
        <begin position="21"/>
        <end position="30"/>
    </location>
</feature>
<evidence type="ECO:0000256" key="3">
    <source>
        <dbReference type="ARBA" id="ARBA00008529"/>
    </source>
</evidence>
<keyword evidence="7" id="KW-0819">tRNA processing</keyword>
<accession>A0AAJ0M9R3</accession>